<evidence type="ECO:0000313" key="2">
    <source>
        <dbReference type="Proteomes" id="UP000005336"/>
    </source>
</evidence>
<dbReference type="EMBL" id="AGAZ01000032">
    <property type="protein sequence ID" value="EGZ48930.1"/>
    <property type="molecule type" value="Genomic_DNA"/>
</dbReference>
<organism evidence="1 2">
    <name type="scientific">Neisseria wadsworthii 9715</name>
    <dbReference type="NCBI Taxonomy" id="1030841"/>
    <lineage>
        <taxon>Bacteria</taxon>
        <taxon>Pseudomonadati</taxon>
        <taxon>Pseudomonadota</taxon>
        <taxon>Betaproteobacteria</taxon>
        <taxon>Neisseriales</taxon>
        <taxon>Neisseriaceae</taxon>
        <taxon>Neisseria</taxon>
    </lineage>
</organism>
<comment type="caution">
    <text evidence="1">The sequence shown here is derived from an EMBL/GenBank/DDBJ whole genome shotgun (WGS) entry which is preliminary data.</text>
</comment>
<gene>
    <name evidence="1" type="ORF">HMPREF9370_0789</name>
</gene>
<dbReference type="STRING" id="1030841.HMPREF9370_0789"/>
<evidence type="ECO:0000313" key="1">
    <source>
        <dbReference type="EMBL" id="EGZ48930.1"/>
    </source>
</evidence>
<dbReference type="HOGENOM" id="CLU_3219133_0_0_4"/>
<keyword evidence="2" id="KW-1185">Reference proteome</keyword>
<dbReference type="Proteomes" id="UP000005336">
    <property type="component" value="Unassembled WGS sequence"/>
</dbReference>
<reference evidence="1 2" key="1">
    <citation type="submission" date="2011-06" db="EMBL/GenBank/DDBJ databases">
        <authorList>
            <person name="Muzny D."/>
            <person name="Qin X."/>
            <person name="Deng J."/>
            <person name="Jiang H."/>
            <person name="Liu Y."/>
            <person name="Qu J."/>
            <person name="Song X.-Z."/>
            <person name="Zhang L."/>
            <person name="Thornton R."/>
            <person name="Coyle M."/>
            <person name="Francisco L."/>
            <person name="Jackson L."/>
            <person name="Javaid M."/>
            <person name="Korchina V."/>
            <person name="Kovar C."/>
            <person name="Mata R."/>
            <person name="Mathew T."/>
            <person name="Ngo R."/>
            <person name="Nguyen L."/>
            <person name="Nguyen N."/>
            <person name="Okwuonu G."/>
            <person name="Ongeri F."/>
            <person name="Pham C."/>
            <person name="Simmons D."/>
            <person name="Wilczek-Boney K."/>
            <person name="Hale W."/>
            <person name="Jakkamsetti A."/>
            <person name="Pham P."/>
            <person name="Ruth R."/>
            <person name="San Lucas F."/>
            <person name="Warren J."/>
            <person name="Zhang J."/>
            <person name="Zhao Z."/>
            <person name="Zhou C."/>
            <person name="Zhu D."/>
            <person name="Lee S."/>
            <person name="Bess C."/>
            <person name="Blankenburg K."/>
            <person name="Forbes L."/>
            <person name="Fu Q."/>
            <person name="Gubbala S."/>
            <person name="Hirani K."/>
            <person name="Jayaseelan J.C."/>
            <person name="Lara F."/>
            <person name="Munidasa M."/>
            <person name="Palculict T."/>
            <person name="Patil S."/>
            <person name="Pu L.-L."/>
            <person name="Saada N."/>
            <person name="Tang L."/>
            <person name="Weissenberger G."/>
            <person name="Zhu Y."/>
            <person name="Hemphill L."/>
            <person name="Shang Y."/>
            <person name="Youmans B."/>
            <person name="Ayvaz T."/>
            <person name="Ross M."/>
            <person name="Santibanez J."/>
            <person name="Aqrawi P."/>
            <person name="Gross S."/>
            <person name="Joshi V."/>
            <person name="Fowler G."/>
            <person name="Nazareth L."/>
            <person name="Reid J."/>
            <person name="Worley K."/>
            <person name="Petrosino J."/>
            <person name="Highlander S."/>
            <person name="Gibbs R."/>
        </authorList>
    </citation>
    <scope>NUCLEOTIDE SEQUENCE [LARGE SCALE GENOMIC DNA]</scope>
    <source>
        <strain evidence="1 2">9715</strain>
    </source>
</reference>
<accession>G4CNY0</accession>
<proteinExistence type="predicted"/>
<name>G4CNY0_9NEIS</name>
<protein>
    <submittedName>
        <fullName evidence="1">Uncharacterized protein</fullName>
    </submittedName>
</protein>
<sequence length="44" mass="5289">MTKPYHKNNACLKLYFRRALFFADTTDKKMHTFSRMCAKSTKEK</sequence>
<dbReference type="AlphaFoldDB" id="G4CNY0"/>